<dbReference type="EMBL" id="QFYR01000001">
    <property type="protein sequence ID" value="RAK57705.1"/>
    <property type="molecule type" value="Genomic_DNA"/>
</dbReference>
<keyword evidence="2" id="KW-0472">Membrane</keyword>
<gene>
    <name evidence="3" type="ORF">DJ018_07215</name>
</gene>
<organism evidence="3 4">
    <name type="scientific">Phenylobacterium deserti</name>
    <dbReference type="NCBI Taxonomy" id="1914756"/>
    <lineage>
        <taxon>Bacteria</taxon>
        <taxon>Pseudomonadati</taxon>
        <taxon>Pseudomonadota</taxon>
        <taxon>Alphaproteobacteria</taxon>
        <taxon>Caulobacterales</taxon>
        <taxon>Caulobacteraceae</taxon>
        <taxon>Phenylobacterium</taxon>
    </lineage>
</organism>
<accession>A0A328ATV6</accession>
<comment type="caution">
    <text evidence="3">The sequence shown here is derived from an EMBL/GenBank/DDBJ whole genome shotgun (WGS) entry which is preliminary data.</text>
</comment>
<sequence>MVGGRLKEESTSAEAVERADLREAYERGRRDERASRKRHPVLMTFTFVAAIVGVVLLALAAVNGSFTSAGGVVDKNLNVAANKAEPVVRDAASDAGDTLRDAGNQVRDKANDTAG</sequence>
<dbReference type="AlphaFoldDB" id="A0A328ATV6"/>
<reference evidence="4" key="1">
    <citation type="submission" date="2018-05" db="EMBL/GenBank/DDBJ databases">
        <authorList>
            <person name="Li X."/>
        </authorList>
    </citation>
    <scope>NUCLEOTIDE SEQUENCE [LARGE SCALE GENOMIC DNA]</scope>
    <source>
        <strain evidence="4">YIM 73061</strain>
    </source>
</reference>
<dbReference type="OrthoDB" id="7210705at2"/>
<evidence type="ECO:0000256" key="2">
    <source>
        <dbReference type="SAM" id="Phobius"/>
    </source>
</evidence>
<feature type="region of interest" description="Disordered" evidence="1">
    <location>
        <begin position="1"/>
        <end position="36"/>
    </location>
</feature>
<keyword evidence="2" id="KW-0812">Transmembrane</keyword>
<keyword evidence="2" id="KW-1133">Transmembrane helix</keyword>
<dbReference type="RefSeq" id="WP_111514156.1">
    <property type="nucleotide sequence ID" value="NZ_QFYR01000001.1"/>
</dbReference>
<evidence type="ECO:0000256" key="1">
    <source>
        <dbReference type="SAM" id="MobiDB-lite"/>
    </source>
</evidence>
<dbReference type="Proteomes" id="UP000249725">
    <property type="component" value="Unassembled WGS sequence"/>
</dbReference>
<feature type="transmembrane region" description="Helical" evidence="2">
    <location>
        <begin position="40"/>
        <end position="62"/>
    </location>
</feature>
<protein>
    <submittedName>
        <fullName evidence="3">Uncharacterized protein</fullName>
    </submittedName>
</protein>
<evidence type="ECO:0000313" key="4">
    <source>
        <dbReference type="Proteomes" id="UP000249725"/>
    </source>
</evidence>
<feature type="region of interest" description="Disordered" evidence="1">
    <location>
        <begin position="91"/>
        <end position="115"/>
    </location>
</feature>
<name>A0A328ATV6_9CAUL</name>
<proteinExistence type="predicted"/>
<feature type="compositionally biased region" description="Basic and acidic residues" evidence="1">
    <location>
        <begin position="1"/>
        <end position="34"/>
    </location>
</feature>
<keyword evidence="4" id="KW-1185">Reference proteome</keyword>
<evidence type="ECO:0000313" key="3">
    <source>
        <dbReference type="EMBL" id="RAK57705.1"/>
    </source>
</evidence>